<keyword evidence="3" id="KW-0732">Signal</keyword>
<dbReference type="Pfam" id="PF13646">
    <property type="entry name" value="HEAT_2"/>
    <property type="match status" value="1"/>
</dbReference>
<dbReference type="InterPro" id="IPR011989">
    <property type="entry name" value="ARM-like"/>
</dbReference>
<dbReference type="CDD" id="cd16027">
    <property type="entry name" value="SGSH"/>
    <property type="match status" value="1"/>
</dbReference>
<dbReference type="AlphaFoldDB" id="A0A517QQ43"/>
<dbReference type="Gene3D" id="3.40.720.10">
    <property type="entry name" value="Alkaline Phosphatase, subunit A"/>
    <property type="match status" value="1"/>
</dbReference>
<dbReference type="PANTHER" id="PTHR42693">
    <property type="entry name" value="ARYLSULFATASE FAMILY MEMBER"/>
    <property type="match status" value="1"/>
</dbReference>
<comment type="similarity">
    <text evidence="1">Belongs to the sulfatase family.</text>
</comment>
<dbReference type="InterPro" id="IPR050738">
    <property type="entry name" value="Sulfatase"/>
</dbReference>
<dbReference type="Proteomes" id="UP000315724">
    <property type="component" value="Chromosome"/>
</dbReference>
<dbReference type="Pfam" id="PF00884">
    <property type="entry name" value="Sulfatase"/>
    <property type="match status" value="2"/>
</dbReference>
<feature type="chain" id="PRO_5022150306" evidence="3">
    <location>
        <begin position="22"/>
        <end position="617"/>
    </location>
</feature>
<evidence type="ECO:0000256" key="3">
    <source>
        <dbReference type="SAM" id="SignalP"/>
    </source>
</evidence>
<dbReference type="SUPFAM" id="SSF53649">
    <property type="entry name" value="Alkaline phosphatase-like"/>
    <property type="match status" value="1"/>
</dbReference>
<proteinExistence type="inferred from homology"/>
<feature type="domain" description="Sulfatase N-terminal" evidence="4">
    <location>
        <begin position="154"/>
        <end position="297"/>
    </location>
</feature>
<evidence type="ECO:0000256" key="1">
    <source>
        <dbReference type="ARBA" id="ARBA00008779"/>
    </source>
</evidence>
<dbReference type="InterPro" id="IPR017850">
    <property type="entry name" value="Alkaline_phosphatase_core_sf"/>
</dbReference>
<keyword evidence="6" id="KW-1185">Reference proteome</keyword>
<dbReference type="EMBL" id="CP036267">
    <property type="protein sequence ID" value="QDT33703.1"/>
    <property type="molecule type" value="Genomic_DNA"/>
</dbReference>
<organism evidence="5 6">
    <name type="scientific">Thalassoglobus polymorphus</name>
    <dbReference type="NCBI Taxonomy" id="2527994"/>
    <lineage>
        <taxon>Bacteria</taxon>
        <taxon>Pseudomonadati</taxon>
        <taxon>Planctomycetota</taxon>
        <taxon>Planctomycetia</taxon>
        <taxon>Planctomycetales</taxon>
        <taxon>Planctomycetaceae</taxon>
        <taxon>Thalassoglobus</taxon>
    </lineage>
</organism>
<dbReference type="PANTHER" id="PTHR42693:SF53">
    <property type="entry name" value="ENDO-4-O-SULFATASE"/>
    <property type="match status" value="1"/>
</dbReference>
<dbReference type="InterPro" id="IPR016024">
    <property type="entry name" value="ARM-type_fold"/>
</dbReference>
<keyword evidence="2 5" id="KW-0378">Hydrolase</keyword>
<name>A0A517QQ43_9PLAN</name>
<reference evidence="5 6" key="1">
    <citation type="submission" date="2019-02" db="EMBL/GenBank/DDBJ databases">
        <title>Deep-cultivation of Planctomycetes and their phenomic and genomic characterization uncovers novel biology.</title>
        <authorList>
            <person name="Wiegand S."/>
            <person name="Jogler M."/>
            <person name="Boedeker C."/>
            <person name="Pinto D."/>
            <person name="Vollmers J."/>
            <person name="Rivas-Marin E."/>
            <person name="Kohn T."/>
            <person name="Peeters S.H."/>
            <person name="Heuer A."/>
            <person name="Rast P."/>
            <person name="Oberbeckmann S."/>
            <person name="Bunk B."/>
            <person name="Jeske O."/>
            <person name="Meyerdierks A."/>
            <person name="Storesund J.E."/>
            <person name="Kallscheuer N."/>
            <person name="Luecker S."/>
            <person name="Lage O.M."/>
            <person name="Pohl T."/>
            <person name="Merkel B.J."/>
            <person name="Hornburger P."/>
            <person name="Mueller R.-W."/>
            <person name="Bruemmer F."/>
            <person name="Labrenz M."/>
            <person name="Spormann A.M."/>
            <person name="Op den Camp H."/>
            <person name="Overmann J."/>
            <person name="Amann R."/>
            <person name="Jetten M.S.M."/>
            <person name="Mascher T."/>
            <person name="Medema M.H."/>
            <person name="Devos D.P."/>
            <person name="Kaster A.-K."/>
            <person name="Ovreas L."/>
            <person name="Rohde M."/>
            <person name="Galperin M.Y."/>
            <person name="Jogler C."/>
        </authorList>
    </citation>
    <scope>NUCLEOTIDE SEQUENCE [LARGE SCALE GENOMIC DNA]</scope>
    <source>
        <strain evidence="5 6">Mal48</strain>
    </source>
</reference>
<dbReference type="GO" id="GO:0004065">
    <property type="term" value="F:arylsulfatase activity"/>
    <property type="evidence" value="ECO:0007669"/>
    <property type="project" value="UniProtKB-EC"/>
</dbReference>
<sequence length="617" mass="69813" precursor="true">MMRRFVFVFFVVCSVSNQVFANEQPNILWIVVEDASPHLSCYGETTIETPNLDRLADEGVKFTNAFVTCPVCSPSRSAMVSGMFQTTLGAHAHRSQRVSGKWSAELNPYAKSYSLPEEIQLIPSLFRKAGYFVANGGTGKTDYNFTSESKLYDSKSWSDSPDGKPFFAQIHLRGGKFREAKVEGGVDPNSVQLPPYYPDSEVIRKDWAKYLNSWIQVDNEVGKIVADLAKAGKLDSTAIFFWTDHGISHARGKQFLYDEGIHVPLIARLPQAEQAGTVRDDLVLHIDVAAASLRLAEIEIPDYVQGKPIFDENYRPRRRVFAARDRCDETVDIIRCVRTKRFKYIRNFLPHISHMQPNQYKDGKEILKEMRRLHKEKKLSKVQSRIYAPRRHPEELYDLEEDPFETNNLLAGTMDEKRAYRDTANVMRLALYQWMVDSGDLGLIPEPILEELGREAGSKYAVRGPKKTSRLIWKLISTIEEKERRDQAGLLKGLNDDHPAVRWWAATGLGTMRLSKEEKQQVLDALSSSLEDPSVGVRVAAAEALCLQGETKAGLPVLTKELGAENRPAGMYAIRGLEILGKKSKPALPEIRNAQKIPYDVTRRIADRLVFTLEQNH</sequence>
<dbReference type="OrthoDB" id="9789742at2"/>
<dbReference type="RefSeq" id="WP_145200430.1">
    <property type="nucleotide sequence ID" value="NZ_CP036267.1"/>
</dbReference>
<evidence type="ECO:0000259" key="4">
    <source>
        <dbReference type="Pfam" id="PF00884"/>
    </source>
</evidence>
<feature type="domain" description="Sulfatase N-terminal" evidence="4">
    <location>
        <begin position="25"/>
        <end position="133"/>
    </location>
</feature>
<dbReference type="KEGG" id="tpol:Mal48_29570"/>
<dbReference type="EC" id="3.1.6.1" evidence="5"/>
<evidence type="ECO:0000313" key="5">
    <source>
        <dbReference type="EMBL" id="QDT33703.1"/>
    </source>
</evidence>
<protein>
    <submittedName>
        <fullName evidence="5">Arylsulfatase</fullName>
        <ecNumber evidence="5">3.1.6.1</ecNumber>
    </submittedName>
</protein>
<evidence type="ECO:0000313" key="6">
    <source>
        <dbReference type="Proteomes" id="UP000315724"/>
    </source>
</evidence>
<accession>A0A517QQ43</accession>
<dbReference type="InterPro" id="IPR000917">
    <property type="entry name" value="Sulfatase_N"/>
</dbReference>
<evidence type="ECO:0000256" key="2">
    <source>
        <dbReference type="ARBA" id="ARBA00022801"/>
    </source>
</evidence>
<feature type="signal peptide" evidence="3">
    <location>
        <begin position="1"/>
        <end position="21"/>
    </location>
</feature>
<dbReference type="SUPFAM" id="SSF48371">
    <property type="entry name" value="ARM repeat"/>
    <property type="match status" value="1"/>
</dbReference>
<gene>
    <name evidence="5" type="ORF">Mal48_29570</name>
</gene>
<dbReference type="Gene3D" id="1.25.10.10">
    <property type="entry name" value="Leucine-rich Repeat Variant"/>
    <property type="match status" value="1"/>
</dbReference>